<dbReference type="SMART" id="SM01011">
    <property type="entry name" value="AMP_N"/>
    <property type="match status" value="1"/>
</dbReference>
<name>A0A1H0T782_9CLOT</name>
<evidence type="ECO:0000256" key="5">
    <source>
        <dbReference type="ARBA" id="ARBA00022723"/>
    </source>
</evidence>
<evidence type="ECO:0000256" key="2">
    <source>
        <dbReference type="ARBA" id="ARBA00001936"/>
    </source>
</evidence>
<evidence type="ECO:0000259" key="8">
    <source>
        <dbReference type="SMART" id="SM01011"/>
    </source>
</evidence>
<evidence type="ECO:0000313" key="10">
    <source>
        <dbReference type="Proteomes" id="UP000198597"/>
    </source>
</evidence>
<dbReference type="InterPro" id="IPR007865">
    <property type="entry name" value="Aminopep_P_N"/>
</dbReference>
<dbReference type="Pfam" id="PF05195">
    <property type="entry name" value="AMP_N"/>
    <property type="match status" value="1"/>
</dbReference>
<dbReference type="STRING" id="94869.SAMN04488529_106102"/>
<comment type="similarity">
    <text evidence="3">Belongs to the peptidase M24B family.</text>
</comment>
<evidence type="ECO:0000256" key="4">
    <source>
        <dbReference type="ARBA" id="ARBA00012574"/>
    </source>
</evidence>
<dbReference type="PANTHER" id="PTHR43226:SF4">
    <property type="entry name" value="XAA-PRO AMINOPEPTIDASE 3"/>
    <property type="match status" value="1"/>
</dbReference>
<dbReference type="PANTHER" id="PTHR43226">
    <property type="entry name" value="XAA-PRO AMINOPEPTIDASE 3"/>
    <property type="match status" value="1"/>
</dbReference>
<evidence type="ECO:0000256" key="6">
    <source>
        <dbReference type="ARBA" id="ARBA00022801"/>
    </source>
</evidence>
<dbReference type="AlphaFoldDB" id="A0A1H0T782"/>
<dbReference type="InterPro" id="IPR052433">
    <property type="entry name" value="X-Pro_dipept-like"/>
</dbReference>
<keyword evidence="7" id="KW-0464">Manganese</keyword>
<proteinExistence type="inferred from homology"/>
<keyword evidence="5" id="KW-0479">Metal-binding</keyword>
<protein>
    <recommendedName>
        <fullName evidence="4">Xaa-Pro aminopeptidase</fullName>
        <ecNumber evidence="4">3.4.11.9</ecNumber>
    </recommendedName>
</protein>
<dbReference type="GO" id="GO:0006508">
    <property type="term" value="P:proteolysis"/>
    <property type="evidence" value="ECO:0007669"/>
    <property type="project" value="TreeGrafter"/>
</dbReference>
<dbReference type="Pfam" id="PF00557">
    <property type="entry name" value="Peptidase_M24"/>
    <property type="match status" value="1"/>
</dbReference>
<dbReference type="GO" id="GO:0070006">
    <property type="term" value="F:metalloaminopeptidase activity"/>
    <property type="evidence" value="ECO:0007669"/>
    <property type="project" value="InterPro"/>
</dbReference>
<dbReference type="Gene3D" id="3.40.350.10">
    <property type="entry name" value="Creatinase/prolidase N-terminal domain"/>
    <property type="match status" value="1"/>
</dbReference>
<dbReference type="InterPro" id="IPR029149">
    <property type="entry name" value="Creatin/AminoP/Spt16_N"/>
</dbReference>
<dbReference type="CDD" id="cd01087">
    <property type="entry name" value="Prolidase"/>
    <property type="match status" value="1"/>
</dbReference>
<feature type="domain" description="Aminopeptidase P N-terminal" evidence="8">
    <location>
        <begin position="2"/>
        <end position="136"/>
    </location>
</feature>
<comment type="cofactor">
    <cofactor evidence="2">
        <name>Mn(2+)</name>
        <dbReference type="ChEBI" id="CHEBI:29035"/>
    </cofactor>
</comment>
<dbReference type="InterPro" id="IPR036005">
    <property type="entry name" value="Creatinase/aminopeptidase-like"/>
</dbReference>
<keyword evidence="9" id="KW-0031">Aminopeptidase</keyword>
<dbReference type="Gene3D" id="3.90.230.10">
    <property type="entry name" value="Creatinase/methionine aminopeptidase superfamily"/>
    <property type="match status" value="1"/>
</dbReference>
<reference evidence="9 10" key="1">
    <citation type="submission" date="2016-10" db="EMBL/GenBank/DDBJ databases">
        <authorList>
            <person name="de Groot N.N."/>
        </authorList>
    </citation>
    <scope>NUCLEOTIDE SEQUENCE [LARGE SCALE GENOMIC DNA]</scope>
    <source>
        <strain evidence="9 10">DSM 12272</strain>
    </source>
</reference>
<sequence length="417" mass="48160">MLKKEFYVVNRSNSLNRIKDNSIVILFAGNAPKKTADEKYPFTPNRNFYYLTGVNEENHILLMSKMNGEIKTRLFINEVDPIREKWEGKRLREKEALDISGVDNIDYLCNFNSFINKLISSVEDLNIYLDLEKNSYEVKETLSENFAKDIKNKYPQVCFKNIFKIIGELRLVKTKEEVEEIKKAIDITIDGVELLMKKSEVGMKECELEAYFDFLCKSRGVKDFAFKTIAAAGKNATILHYVDNNSEMKNGDLILFDLGAQFNYYNGDISRTFPINGKFTDRQKDVYNAVLRVNEKVIKAMKPGINFLELNKQAKEWIAKECISLGLITNKEDVSKYYYHSIGHSLGMDTHDTDMPNRDTNFLAGMIYTVEPGIYIEEEGIGIRIEDDILITEDGRENLTVKMIKTVDEIEKFMLKK</sequence>
<dbReference type="Proteomes" id="UP000198597">
    <property type="component" value="Unassembled WGS sequence"/>
</dbReference>
<dbReference type="EC" id="3.4.11.9" evidence="4"/>
<keyword evidence="9" id="KW-0645">Protease</keyword>
<accession>A0A1H0T782</accession>
<evidence type="ECO:0000256" key="7">
    <source>
        <dbReference type="ARBA" id="ARBA00023211"/>
    </source>
</evidence>
<dbReference type="EMBL" id="FNJM01000006">
    <property type="protein sequence ID" value="SDP49844.1"/>
    <property type="molecule type" value="Genomic_DNA"/>
</dbReference>
<dbReference type="InterPro" id="IPR000994">
    <property type="entry name" value="Pept_M24"/>
</dbReference>
<dbReference type="SUPFAM" id="SSF55920">
    <property type="entry name" value="Creatinase/aminopeptidase"/>
    <property type="match status" value="1"/>
</dbReference>
<evidence type="ECO:0000256" key="1">
    <source>
        <dbReference type="ARBA" id="ARBA00001424"/>
    </source>
</evidence>
<evidence type="ECO:0000313" key="9">
    <source>
        <dbReference type="EMBL" id="SDP49844.1"/>
    </source>
</evidence>
<keyword evidence="10" id="KW-1185">Reference proteome</keyword>
<comment type="catalytic activity">
    <reaction evidence="1">
        <text>Release of any N-terminal amino acid, including proline, that is linked to proline, even from a dipeptide or tripeptide.</text>
        <dbReference type="EC" id="3.4.11.9"/>
    </reaction>
</comment>
<evidence type="ECO:0000256" key="3">
    <source>
        <dbReference type="ARBA" id="ARBA00008766"/>
    </source>
</evidence>
<dbReference type="SUPFAM" id="SSF53092">
    <property type="entry name" value="Creatinase/prolidase N-terminal domain"/>
    <property type="match status" value="1"/>
</dbReference>
<dbReference type="GO" id="GO:0005829">
    <property type="term" value="C:cytosol"/>
    <property type="evidence" value="ECO:0007669"/>
    <property type="project" value="TreeGrafter"/>
</dbReference>
<dbReference type="GO" id="GO:0030145">
    <property type="term" value="F:manganese ion binding"/>
    <property type="evidence" value="ECO:0007669"/>
    <property type="project" value="InterPro"/>
</dbReference>
<organism evidence="9 10">
    <name type="scientific">Clostridium gasigenes</name>
    <dbReference type="NCBI Taxonomy" id="94869"/>
    <lineage>
        <taxon>Bacteria</taxon>
        <taxon>Bacillati</taxon>
        <taxon>Bacillota</taxon>
        <taxon>Clostridia</taxon>
        <taxon>Eubacteriales</taxon>
        <taxon>Clostridiaceae</taxon>
        <taxon>Clostridium</taxon>
    </lineage>
</organism>
<gene>
    <name evidence="9" type="ORF">SAMN04488529_106102</name>
</gene>
<keyword evidence="6" id="KW-0378">Hydrolase</keyword>